<keyword evidence="4" id="KW-0479">Metal-binding</keyword>
<dbReference type="PANTHER" id="PTHR30457">
    <property type="entry name" value="5'-NUCLEOTIDASE SURE"/>
    <property type="match status" value="1"/>
</dbReference>
<evidence type="ECO:0000313" key="7">
    <source>
        <dbReference type="EMBL" id="EWT06475.1"/>
    </source>
</evidence>
<gene>
    <name evidence="7" type="ORF">N864_21085</name>
</gene>
<name>W9GK49_9MICO</name>
<comment type="catalytic activity">
    <reaction evidence="1">
        <text>a ribonucleoside 5'-phosphate + H2O = a ribonucleoside + phosphate</text>
        <dbReference type="Rhea" id="RHEA:12484"/>
        <dbReference type="ChEBI" id="CHEBI:15377"/>
        <dbReference type="ChEBI" id="CHEBI:18254"/>
        <dbReference type="ChEBI" id="CHEBI:43474"/>
        <dbReference type="ChEBI" id="CHEBI:58043"/>
        <dbReference type="EC" id="3.1.3.5"/>
    </reaction>
</comment>
<dbReference type="SUPFAM" id="SSF64167">
    <property type="entry name" value="SurE-like"/>
    <property type="match status" value="1"/>
</dbReference>
<dbReference type="InterPro" id="IPR002828">
    <property type="entry name" value="SurE-like_Pase/nucleotidase"/>
</dbReference>
<sequence>MRTLVTNDDGVRSLGLHWLARAARDHGLDPYVAAPSEERSGASASLSGLETDQGPVAKPFEAASLDGIEAWGVEGAPAFIVRGCAGGDLCEVPGLVLSGINRGPNTGSMILHSGTVGAAFTAASHGIPAIAFSSSGTDPQHEETHVAVVSRVLAWFCEREWPSDGAPVLNVNIPDVAPADFQGLTRARLATFGTVEAERGRVGEGYVSVSIQQADDDDSDHTDEALLRAGWATVTALQAPCESRTPGLRGLSFRAEAQ</sequence>
<evidence type="ECO:0000256" key="2">
    <source>
        <dbReference type="ARBA" id="ARBA00011062"/>
    </source>
</evidence>
<evidence type="ECO:0000256" key="3">
    <source>
        <dbReference type="ARBA" id="ARBA00012643"/>
    </source>
</evidence>
<dbReference type="PATRIC" id="fig|584657.3.peg.1605"/>
<dbReference type="AlphaFoldDB" id="W9GK49"/>
<evidence type="ECO:0000256" key="4">
    <source>
        <dbReference type="ARBA" id="ARBA00022723"/>
    </source>
</evidence>
<dbReference type="GO" id="GO:0008253">
    <property type="term" value="F:5'-nucleotidase activity"/>
    <property type="evidence" value="ECO:0007669"/>
    <property type="project" value="UniProtKB-EC"/>
</dbReference>
<dbReference type="EMBL" id="AWQS01000046">
    <property type="protein sequence ID" value="EWT06475.1"/>
    <property type="molecule type" value="Genomic_DNA"/>
</dbReference>
<comment type="caution">
    <text evidence="7">The sequence shown here is derived from an EMBL/GenBank/DDBJ whole genome shotgun (WGS) entry which is preliminary data.</text>
</comment>
<dbReference type="EC" id="3.1.3.5" evidence="3"/>
<proteinExistence type="inferred from homology"/>
<evidence type="ECO:0000256" key="1">
    <source>
        <dbReference type="ARBA" id="ARBA00000815"/>
    </source>
</evidence>
<keyword evidence="5" id="KW-0378">Hydrolase</keyword>
<evidence type="ECO:0000256" key="5">
    <source>
        <dbReference type="ARBA" id="ARBA00022801"/>
    </source>
</evidence>
<keyword evidence="8" id="KW-1185">Reference proteome</keyword>
<dbReference type="InterPro" id="IPR036523">
    <property type="entry name" value="SurE-like_sf"/>
</dbReference>
<reference evidence="8" key="1">
    <citation type="submission" date="2013-08" db="EMBL/GenBank/DDBJ databases">
        <title>Intrasporangium oryzae NRRL B-24470.</title>
        <authorList>
            <person name="Liu H."/>
            <person name="Wang G."/>
        </authorList>
    </citation>
    <scope>NUCLEOTIDE SEQUENCE [LARGE SCALE GENOMIC DNA]</scope>
    <source>
        <strain evidence="8">Q5-1</strain>
    </source>
</reference>
<evidence type="ECO:0000313" key="8">
    <source>
        <dbReference type="Proteomes" id="UP000019494"/>
    </source>
</evidence>
<dbReference type="RefSeq" id="WP_034715429.1">
    <property type="nucleotide sequence ID" value="NZ_AWQS01000046.1"/>
</dbReference>
<dbReference type="InterPro" id="IPR030048">
    <property type="entry name" value="SurE"/>
</dbReference>
<feature type="domain" description="Survival protein SurE-like phosphatase/nucleotidase" evidence="6">
    <location>
        <begin position="4"/>
        <end position="190"/>
    </location>
</feature>
<organism evidence="7 8">
    <name type="scientific">Intrasporangium chromatireducens Q5-1</name>
    <dbReference type="NCBI Taxonomy" id="584657"/>
    <lineage>
        <taxon>Bacteria</taxon>
        <taxon>Bacillati</taxon>
        <taxon>Actinomycetota</taxon>
        <taxon>Actinomycetes</taxon>
        <taxon>Micrococcales</taxon>
        <taxon>Intrasporangiaceae</taxon>
        <taxon>Intrasporangium</taxon>
    </lineage>
</organism>
<accession>W9GK49</accession>
<evidence type="ECO:0000259" key="6">
    <source>
        <dbReference type="Pfam" id="PF01975"/>
    </source>
</evidence>
<dbReference type="PANTHER" id="PTHR30457:SF0">
    <property type="entry name" value="PHOSPHATASE, PUTATIVE (AFU_ORTHOLOGUE AFUA_4G01070)-RELATED"/>
    <property type="match status" value="1"/>
</dbReference>
<dbReference type="Gene3D" id="3.40.1210.10">
    <property type="entry name" value="Survival protein SurE-like phosphatase/nucleotidase"/>
    <property type="match status" value="1"/>
</dbReference>
<dbReference type="GO" id="GO:0046872">
    <property type="term" value="F:metal ion binding"/>
    <property type="evidence" value="ECO:0007669"/>
    <property type="project" value="UniProtKB-KW"/>
</dbReference>
<dbReference type="Proteomes" id="UP000019494">
    <property type="component" value="Unassembled WGS sequence"/>
</dbReference>
<dbReference type="Pfam" id="PF01975">
    <property type="entry name" value="SurE"/>
    <property type="match status" value="1"/>
</dbReference>
<protein>
    <recommendedName>
        <fullName evidence="3">5'-nucleotidase</fullName>
        <ecNumber evidence="3">3.1.3.5</ecNumber>
    </recommendedName>
</protein>
<comment type="similarity">
    <text evidence="2">Belongs to the SurE nucleotidase family.</text>
</comment>